<sequence>MCEVRHGSEENLRHECANDVCTCTWTKGCNPAACEAACQKVYAGKPNIESRCESTLCHCSWHEGGRHLRTTDRWYASRRDQTVRTVDSDSFSFEKEHQAPAASETMQKPANV</sequence>
<reference evidence="2" key="2">
    <citation type="submission" date="2021-09" db="EMBL/GenBank/DDBJ databases">
        <authorList>
            <person name="Jia N."/>
            <person name="Wang J."/>
            <person name="Shi W."/>
            <person name="Du L."/>
            <person name="Sun Y."/>
            <person name="Zhan W."/>
            <person name="Jiang J."/>
            <person name="Wang Q."/>
            <person name="Zhang B."/>
            <person name="Ji P."/>
            <person name="Sakyi L.B."/>
            <person name="Cui X."/>
            <person name="Yuan T."/>
            <person name="Jiang B."/>
            <person name="Yang W."/>
            <person name="Lam T.T.-Y."/>
            <person name="Chang Q."/>
            <person name="Ding S."/>
            <person name="Wang X."/>
            <person name="Zhu J."/>
            <person name="Ruan X."/>
            <person name="Zhao L."/>
            <person name="Wei J."/>
            <person name="Que T."/>
            <person name="Du C."/>
            <person name="Cheng J."/>
            <person name="Dai P."/>
            <person name="Han X."/>
            <person name="Huang E."/>
            <person name="Gao Y."/>
            <person name="Liu J."/>
            <person name="Shao H."/>
            <person name="Ye R."/>
            <person name="Li L."/>
            <person name="Wei W."/>
            <person name="Wang X."/>
            <person name="Wang C."/>
            <person name="Huo Q."/>
            <person name="Li W."/>
            <person name="Guo W."/>
            <person name="Chen H."/>
            <person name="Chen S."/>
            <person name="Zhou L."/>
            <person name="Zhou L."/>
            <person name="Ni X."/>
            <person name="Tian J."/>
            <person name="Zhou Y."/>
            <person name="Sheng Y."/>
            <person name="Liu T."/>
            <person name="Pan Y."/>
            <person name="Xia L."/>
            <person name="Li J."/>
            <person name="Zhao F."/>
            <person name="Cao W."/>
        </authorList>
    </citation>
    <scope>NUCLEOTIDE SEQUENCE</scope>
    <source>
        <strain evidence="2">Rsan-2018</strain>
        <tissue evidence="2">Larvae</tissue>
    </source>
</reference>
<evidence type="ECO:0000256" key="1">
    <source>
        <dbReference type="SAM" id="MobiDB-lite"/>
    </source>
</evidence>
<keyword evidence="3" id="KW-1185">Reference proteome</keyword>
<evidence type="ECO:0000313" key="2">
    <source>
        <dbReference type="EMBL" id="KAH7935033.1"/>
    </source>
</evidence>
<dbReference type="EMBL" id="JABSTV010001255">
    <property type="protein sequence ID" value="KAH7935033.1"/>
    <property type="molecule type" value="Genomic_DNA"/>
</dbReference>
<dbReference type="Proteomes" id="UP000821837">
    <property type="component" value="Unassembled WGS sequence"/>
</dbReference>
<feature type="region of interest" description="Disordered" evidence="1">
    <location>
        <begin position="86"/>
        <end position="112"/>
    </location>
</feature>
<name>A0A9D4PB63_RHISA</name>
<protein>
    <submittedName>
        <fullName evidence="2">Uncharacterized protein</fullName>
    </submittedName>
</protein>
<reference evidence="2" key="1">
    <citation type="journal article" date="2020" name="Cell">
        <title>Large-Scale Comparative Analyses of Tick Genomes Elucidate Their Genetic Diversity and Vector Capacities.</title>
        <authorList>
            <consortium name="Tick Genome and Microbiome Consortium (TIGMIC)"/>
            <person name="Jia N."/>
            <person name="Wang J."/>
            <person name="Shi W."/>
            <person name="Du L."/>
            <person name="Sun Y."/>
            <person name="Zhan W."/>
            <person name="Jiang J.F."/>
            <person name="Wang Q."/>
            <person name="Zhang B."/>
            <person name="Ji P."/>
            <person name="Bell-Sakyi L."/>
            <person name="Cui X.M."/>
            <person name="Yuan T.T."/>
            <person name="Jiang B.G."/>
            <person name="Yang W.F."/>
            <person name="Lam T.T."/>
            <person name="Chang Q.C."/>
            <person name="Ding S.J."/>
            <person name="Wang X.J."/>
            <person name="Zhu J.G."/>
            <person name="Ruan X.D."/>
            <person name="Zhao L."/>
            <person name="Wei J.T."/>
            <person name="Ye R.Z."/>
            <person name="Que T.C."/>
            <person name="Du C.H."/>
            <person name="Zhou Y.H."/>
            <person name="Cheng J.X."/>
            <person name="Dai P.F."/>
            <person name="Guo W.B."/>
            <person name="Han X.H."/>
            <person name="Huang E.J."/>
            <person name="Li L.F."/>
            <person name="Wei W."/>
            <person name="Gao Y.C."/>
            <person name="Liu J.Z."/>
            <person name="Shao H.Z."/>
            <person name="Wang X."/>
            <person name="Wang C.C."/>
            <person name="Yang T.C."/>
            <person name="Huo Q.B."/>
            <person name="Li W."/>
            <person name="Chen H.Y."/>
            <person name="Chen S.E."/>
            <person name="Zhou L.G."/>
            <person name="Ni X.B."/>
            <person name="Tian J.H."/>
            <person name="Sheng Y."/>
            <person name="Liu T."/>
            <person name="Pan Y.S."/>
            <person name="Xia L.Y."/>
            <person name="Li J."/>
            <person name="Zhao F."/>
            <person name="Cao W.C."/>
        </authorList>
    </citation>
    <scope>NUCLEOTIDE SEQUENCE</scope>
    <source>
        <strain evidence="2">Rsan-2018</strain>
    </source>
</reference>
<evidence type="ECO:0000313" key="3">
    <source>
        <dbReference type="Proteomes" id="UP000821837"/>
    </source>
</evidence>
<dbReference type="AlphaFoldDB" id="A0A9D4PB63"/>
<organism evidence="2 3">
    <name type="scientific">Rhipicephalus sanguineus</name>
    <name type="common">Brown dog tick</name>
    <name type="synonym">Ixodes sanguineus</name>
    <dbReference type="NCBI Taxonomy" id="34632"/>
    <lineage>
        <taxon>Eukaryota</taxon>
        <taxon>Metazoa</taxon>
        <taxon>Ecdysozoa</taxon>
        <taxon>Arthropoda</taxon>
        <taxon>Chelicerata</taxon>
        <taxon>Arachnida</taxon>
        <taxon>Acari</taxon>
        <taxon>Parasitiformes</taxon>
        <taxon>Ixodida</taxon>
        <taxon>Ixodoidea</taxon>
        <taxon>Ixodidae</taxon>
        <taxon>Rhipicephalinae</taxon>
        <taxon>Rhipicephalus</taxon>
        <taxon>Rhipicephalus</taxon>
    </lineage>
</organism>
<proteinExistence type="predicted"/>
<accession>A0A9D4PB63</accession>
<comment type="caution">
    <text evidence="2">The sequence shown here is derived from an EMBL/GenBank/DDBJ whole genome shotgun (WGS) entry which is preliminary data.</text>
</comment>
<gene>
    <name evidence="2" type="ORF">HPB52_003188</name>
</gene>